<feature type="domain" description="DUF5936" evidence="8">
    <location>
        <begin position="11"/>
        <end position="131"/>
    </location>
</feature>
<organism evidence="9 10">
    <name type="scientific">Xylanimonas allomyrinae</name>
    <dbReference type="NCBI Taxonomy" id="2509459"/>
    <lineage>
        <taxon>Bacteria</taxon>
        <taxon>Bacillati</taxon>
        <taxon>Actinomycetota</taxon>
        <taxon>Actinomycetes</taxon>
        <taxon>Micrococcales</taxon>
        <taxon>Promicromonosporaceae</taxon>
        <taxon>Xylanimonas</taxon>
    </lineage>
</organism>
<dbReference type="RefSeq" id="WP_129204609.1">
    <property type="nucleotide sequence ID" value="NZ_CP035495.1"/>
</dbReference>
<keyword evidence="4 6" id="KW-1133">Transmembrane helix</keyword>
<evidence type="ECO:0000256" key="6">
    <source>
        <dbReference type="SAM" id="Phobius"/>
    </source>
</evidence>
<feature type="transmembrane region" description="Helical" evidence="6">
    <location>
        <begin position="124"/>
        <end position="143"/>
    </location>
</feature>
<feature type="domain" description="Type II secretion system protein GspF" evidence="7">
    <location>
        <begin position="159"/>
        <end position="285"/>
    </location>
</feature>
<dbReference type="PANTHER" id="PTHR35007">
    <property type="entry name" value="INTEGRAL MEMBRANE PROTEIN-RELATED"/>
    <property type="match status" value="1"/>
</dbReference>
<evidence type="ECO:0000256" key="4">
    <source>
        <dbReference type="ARBA" id="ARBA00022989"/>
    </source>
</evidence>
<evidence type="ECO:0000313" key="9">
    <source>
        <dbReference type="EMBL" id="QAY63495.1"/>
    </source>
</evidence>
<dbReference type="EMBL" id="CP035495">
    <property type="protein sequence ID" value="QAY63495.1"/>
    <property type="molecule type" value="Genomic_DNA"/>
</dbReference>
<name>A0A4P6EM81_9MICO</name>
<feature type="transmembrane region" description="Helical" evidence="6">
    <location>
        <begin position="98"/>
        <end position="118"/>
    </location>
</feature>
<evidence type="ECO:0000259" key="7">
    <source>
        <dbReference type="Pfam" id="PF00482"/>
    </source>
</evidence>
<evidence type="ECO:0000256" key="1">
    <source>
        <dbReference type="ARBA" id="ARBA00004651"/>
    </source>
</evidence>
<evidence type="ECO:0000259" key="8">
    <source>
        <dbReference type="Pfam" id="PF19359"/>
    </source>
</evidence>
<dbReference type="InterPro" id="IPR018076">
    <property type="entry name" value="T2SS_GspF_dom"/>
</dbReference>
<dbReference type="Gene3D" id="1.20.81.30">
    <property type="entry name" value="Type II secretion system (T2SS), domain F"/>
    <property type="match status" value="1"/>
</dbReference>
<reference evidence="9 10" key="1">
    <citation type="submission" date="2019-01" db="EMBL/GenBank/DDBJ databases">
        <title>Genome sequencing of strain 2JSPR-7.</title>
        <authorList>
            <person name="Heo J."/>
            <person name="Kim S.-J."/>
            <person name="Kim J.-S."/>
            <person name="Hong S.-B."/>
            <person name="Kwon S.-W."/>
        </authorList>
    </citation>
    <scope>NUCLEOTIDE SEQUENCE [LARGE SCALE GENOMIC DNA]</scope>
    <source>
        <strain evidence="9 10">2JSPR-7</strain>
    </source>
</reference>
<sequence>MTPLLLMVVGGAAAAAATVLLLVGLRWARSDALDILEVDDLTLLRKEQRRRAEGEGLISRLARAQVPRLRRLLGPARIASLQRRIDEAGRPDGLTVDLFLQQCAFWAVLVLPIVFLFLVQGNFLMIPLCAVVPVLLPLVRVAAEQRKRRERMERDLPDFLDVLAVTVMAGVTFRAALARVAARFDGPLSEEVTLTLHQIANGASVREAFDDMRRRSSSEPVSQFVGALLQSQELGAPLAESLGQIAEDIRRDSAQRQKQAAAKMSPRVTLVSSMILLPAALILVLVGLVLGLDVDFGALLGGLG</sequence>
<dbReference type="InterPro" id="IPR045980">
    <property type="entry name" value="DUF5936"/>
</dbReference>
<dbReference type="OrthoDB" id="3362351at2"/>
<feature type="transmembrane region" description="Helical" evidence="6">
    <location>
        <begin position="6"/>
        <end position="25"/>
    </location>
</feature>
<dbReference type="KEGG" id="xyl:ET495_09785"/>
<evidence type="ECO:0000256" key="3">
    <source>
        <dbReference type="ARBA" id="ARBA00022692"/>
    </source>
</evidence>
<feature type="transmembrane region" description="Helical" evidence="6">
    <location>
        <begin position="268"/>
        <end position="290"/>
    </location>
</feature>
<dbReference type="GO" id="GO:0005886">
    <property type="term" value="C:plasma membrane"/>
    <property type="evidence" value="ECO:0007669"/>
    <property type="project" value="UniProtKB-SubCell"/>
</dbReference>
<dbReference type="Pfam" id="PF00482">
    <property type="entry name" value="T2SSF"/>
    <property type="match status" value="1"/>
</dbReference>
<dbReference type="PANTHER" id="PTHR35007:SF2">
    <property type="entry name" value="PILUS ASSEMBLE PROTEIN"/>
    <property type="match status" value="1"/>
</dbReference>
<keyword evidence="2" id="KW-1003">Cell membrane</keyword>
<dbReference type="Proteomes" id="UP000291758">
    <property type="component" value="Chromosome"/>
</dbReference>
<comment type="subcellular location">
    <subcellularLocation>
        <location evidence="1">Cell membrane</location>
        <topology evidence="1">Multi-pass membrane protein</topology>
    </subcellularLocation>
</comment>
<proteinExistence type="predicted"/>
<dbReference type="AlphaFoldDB" id="A0A4P6EM81"/>
<evidence type="ECO:0000256" key="2">
    <source>
        <dbReference type="ARBA" id="ARBA00022475"/>
    </source>
</evidence>
<evidence type="ECO:0000256" key="5">
    <source>
        <dbReference type="ARBA" id="ARBA00023136"/>
    </source>
</evidence>
<dbReference type="Pfam" id="PF19359">
    <property type="entry name" value="DUF5936"/>
    <property type="match status" value="1"/>
</dbReference>
<dbReference type="InterPro" id="IPR042094">
    <property type="entry name" value="T2SS_GspF_sf"/>
</dbReference>
<accession>A0A4P6EM81</accession>
<gene>
    <name evidence="9" type="ORF">ET495_09785</name>
</gene>
<protein>
    <submittedName>
        <fullName evidence="9">Type II secretion protein F</fullName>
    </submittedName>
</protein>
<evidence type="ECO:0000313" key="10">
    <source>
        <dbReference type="Proteomes" id="UP000291758"/>
    </source>
</evidence>
<keyword evidence="10" id="KW-1185">Reference proteome</keyword>
<keyword evidence="3 6" id="KW-0812">Transmembrane</keyword>
<keyword evidence="5 6" id="KW-0472">Membrane</keyword>